<name>A0A8T1SVK4_CHESE</name>
<dbReference type="Proteomes" id="UP000765507">
    <property type="component" value="Unassembled WGS sequence"/>
</dbReference>
<keyword evidence="2" id="KW-1185">Reference proteome</keyword>
<evidence type="ECO:0000313" key="2">
    <source>
        <dbReference type="Proteomes" id="UP000765507"/>
    </source>
</evidence>
<dbReference type="OrthoDB" id="10063195at2759"/>
<dbReference type="EMBL" id="JAHGAV010000091">
    <property type="protein sequence ID" value="KAG6932623.1"/>
    <property type="molecule type" value="Genomic_DNA"/>
</dbReference>
<dbReference type="AlphaFoldDB" id="A0A8T1SVK4"/>
<sequence length="101" mass="11500">RITDWSVNGGAISSIQKGFMSCEGCYEHNFVLQTAIHIARRARKQCAIAWLDLANAFGSMPHQHIFDMLREFGMPENFLQLVREMYEGCTTTIRSMEGETP</sequence>
<evidence type="ECO:0008006" key="3">
    <source>
        <dbReference type="Google" id="ProtNLM"/>
    </source>
</evidence>
<organism evidence="1 2">
    <name type="scientific">Chelydra serpentina</name>
    <name type="common">Snapping turtle</name>
    <name type="synonym">Testudo serpentina</name>
    <dbReference type="NCBI Taxonomy" id="8475"/>
    <lineage>
        <taxon>Eukaryota</taxon>
        <taxon>Metazoa</taxon>
        <taxon>Chordata</taxon>
        <taxon>Craniata</taxon>
        <taxon>Vertebrata</taxon>
        <taxon>Euteleostomi</taxon>
        <taxon>Archelosauria</taxon>
        <taxon>Testudinata</taxon>
        <taxon>Testudines</taxon>
        <taxon>Cryptodira</taxon>
        <taxon>Durocryptodira</taxon>
        <taxon>Americhelydia</taxon>
        <taxon>Chelydroidea</taxon>
        <taxon>Chelydridae</taxon>
        <taxon>Chelydra</taxon>
    </lineage>
</organism>
<proteinExistence type="predicted"/>
<comment type="caution">
    <text evidence="1">The sequence shown here is derived from an EMBL/GenBank/DDBJ whole genome shotgun (WGS) entry which is preliminary data.</text>
</comment>
<reference evidence="1 2" key="1">
    <citation type="journal article" date="2020" name="G3 (Bethesda)">
        <title>Draft Genome of the Common Snapping Turtle, Chelydra serpentina, a Model for Phenotypic Plasticity in Reptiles.</title>
        <authorList>
            <person name="Das D."/>
            <person name="Singh S.K."/>
            <person name="Bierstedt J."/>
            <person name="Erickson A."/>
            <person name="Galli G.L.J."/>
            <person name="Crossley D.A. 2nd"/>
            <person name="Rhen T."/>
        </authorList>
    </citation>
    <scope>NUCLEOTIDE SEQUENCE [LARGE SCALE GENOMIC DNA]</scope>
    <source>
        <strain evidence="1">KW</strain>
    </source>
</reference>
<gene>
    <name evidence="1" type="ORF">G0U57_021005</name>
</gene>
<accession>A0A8T1SVK4</accession>
<feature type="non-terminal residue" evidence="1">
    <location>
        <position position="1"/>
    </location>
</feature>
<evidence type="ECO:0000313" key="1">
    <source>
        <dbReference type="EMBL" id="KAG6932623.1"/>
    </source>
</evidence>
<dbReference type="PANTHER" id="PTHR19446">
    <property type="entry name" value="REVERSE TRANSCRIPTASES"/>
    <property type="match status" value="1"/>
</dbReference>
<protein>
    <recommendedName>
        <fullName evidence="3">Reverse transcriptase</fullName>
    </recommendedName>
</protein>